<protein>
    <submittedName>
        <fullName evidence="1">Uncharacterized protein</fullName>
    </submittedName>
</protein>
<evidence type="ECO:0000313" key="2">
    <source>
        <dbReference type="Proteomes" id="UP000028534"/>
    </source>
</evidence>
<dbReference type="EMBL" id="JGVR01000058">
    <property type="protein sequence ID" value="KEZ13520.1"/>
    <property type="molecule type" value="Genomic_DNA"/>
</dbReference>
<accession>A0A084E6C8</accession>
<evidence type="ECO:0000313" key="1">
    <source>
        <dbReference type="EMBL" id="KEZ13520.1"/>
    </source>
</evidence>
<organism evidence="1 2">
    <name type="scientific">Sphingobium yanoikuyae</name>
    <name type="common">Sphingomonas yanoikuyae</name>
    <dbReference type="NCBI Taxonomy" id="13690"/>
    <lineage>
        <taxon>Bacteria</taxon>
        <taxon>Pseudomonadati</taxon>
        <taxon>Pseudomonadota</taxon>
        <taxon>Alphaproteobacteria</taxon>
        <taxon>Sphingomonadales</taxon>
        <taxon>Sphingomonadaceae</taxon>
        <taxon>Sphingobium</taxon>
    </lineage>
</organism>
<dbReference type="RefSeq" id="WP_037522770.1">
    <property type="nucleotide sequence ID" value="NZ_JGVR01000058.1"/>
</dbReference>
<dbReference type="AlphaFoldDB" id="A0A084E6C8"/>
<dbReference type="Proteomes" id="UP000028534">
    <property type="component" value="Unassembled WGS sequence"/>
</dbReference>
<name>A0A084E6C8_SPHYA</name>
<dbReference type="PATRIC" id="fig|13690.10.peg.5143"/>
<sequence length="100" mass="10394">MAITNVTLGPVITRPNSGAPTLVEHSHPRAKQKFVPSGSNQVSTIVAQKGEFWHVTTDTAVWLKFAAAPVAADGDTHFLPAGASRSFSVTAGDKIAVIAA</sequence>
<proteinExistence type="predicted"/>
<reference evidence="1 2" key="1">
    <citation type="submission" date="2014-03" db="EMBL/GenBank/DDBJ databases">
        <title>Genome sequence of Sphingobium yanoikuyae B1.</title>
        <authorList>
            <person name="Gan H.M."/>
            <person name="Gan H.Y."/>
            <person name="Savka M.A."/>
        </authorList>
    </citation>
    <scope>NUCLEOTIDE SEQUENCE [LARGE SCALE GENOMIC DNA]</scope>
    <source>
        <strain evidence="1 2">B1</strain>
    </source>
</reference>
<gene>
    <name evidence="1" type="ORF">CP98_04975</name>
</gene>
<comment type="caution">
    <text evidence="1">The sequence shown here is derived from an EMBL/GenBank/DDBJ whole genome shotgun (WGS) entry which is preliminary data.</text>
</comment>